<dbReference type="InterPro" id="IPR000838">
    <property type="entry name" value="RNA_pol_sigma70_ECF_CS"/>
</dbReference>
<evidence type="ECO:0000256" key="6">
    <source>
        <dbReference type="RuleBase" id="RU000716"/>
    </source>
</evidence>
<dbReference type="SUPFAM" id="SSF88946">
    <property type="entry name" value="Sigma2 domain of RNA polymerase sigma factors"/>
    <property type="match status" value="1"/>
</dbReference>
<evidence type="ECO:0000256" key="2">
    <source>
        <dbReference type="ARBA" id="ARBA00023015"/>
    </source>
</evidence>
<dbReference type="RefSeq" id="WP_157959520.1">
    <property type="nucleotide sequence ID" value="NZ_LS483254.1"/>
</dbReference>
<dbReference type="EMBL" id="LS483254">
    <property type="protein sequence ID" value="SQD93204.1"/>
    <property type="molecule type" value="Genomic_DNA"/>
</dbReference>
<dbReference type="InterPro" id="IPR007627">
    <property type="entry name" value="RNA_pol_sigma70_r2"/>
</dbReference>
<evidence type="ECO:0000256" key="1">
    <source>
        <dbReference type="ARBA" id="ARBA00010641"/>
    </source>
</evidence>
<dbReference type="AlphaFoldDB" id="A0A2X3MMM2"/>
<dbReference type="InterPro" id="IPR036388">
    <property type="entry name" value="WH-like_DNA-bd_sf"/>
</dbReference>
<dbReference type="InterPro" id="IPR013249">
    <property type="entry name" value="RNA_pol_sigma70_r4_t2"/>
</dbReference>
<evidence type="ECO:0000259" key="9">
    <source>
        <dbReference type="Pfam" id="PF08281"/>
    </source>
</evidence>
<dbReference type="GO" id="GO:0016987">
    <property type="term" value="F:sigma factor activity"/>
    <property type="evidence" value="ECO:0007669"/>
    <property type="project" value="UniProtKB-KW"/>
</dbReference>
<dbReference type="Pfam" id="PF08281">
    <property type="entry name" value="Sigma70_r4_2"/>
    <property type="match status" value="1"/>
</dbReference>
<feature type="domain" description="RNA polymerase sigma-70 region 2" evidence="8">
    <location>
        <begin position="28"/>
        <end position="87"/>
    </location>
</feature>
<dbReference type="InterPro" id="IPR013324">
    <property type="entry name" value="RNA_pol_sigma_r3/r4-like"/>
</dbReference>
<accession>A0A2X3MMM2</accession>
<dbReference type="Gene3D" id="1.10.10.10">
    <property type="entry name" value="Winged helix-like DNA-binding domain superfamily/Winged helix DNA-binding domain"/>
    <property type="match status" value="1"/>
</dbReference>
<dbReference type="PROSITE" id="PS01063">
    <property type="entry name" value="SIGMA70_ECF"/>
    <property type="match status" value="1"/>
</dbReference>
<evidence type="ECO:0000256" key="5">
    <source>
        <dbReference type="ARBA" id="ARBA00023163"/>
    </source>
</evidence>
<dbReference type="Proteomes" id="UP000249818">
    <property type="component" value="Chromosome BARAN1"/>
</dbReference>
<dbReference type="SUPFAM" id="SSF88659">
    <property type="entry name" value="Sigma3 and sigma4 domains of RNA polymerase sigma factors"/>
    <property type="match status" value="1"/>
</dbReference>
<keyword evidence="5 6" id="KW-0804">Transcription</keyword>
<dbReference type="Pfam" id="PF04542">
    <property type="entry name" value="Sigma70_r2"/>
    <property type="match status" value="1"/>
</dbReference>
<feature type="domain" description="RNA polymerase sigma factor 70 region 4 type 2" evidence="9">
    <location>
        <begin position="118"/>
        <end position="169"/>
    </location>
</feature>
<dbReference type="PANTHER" id="PTHR43133">
    <property type="entry name" value="RNA POLYMERASE ECF-TYPE SIGMA FACTO"/>
    <property type="match status" value="1"/>
</dbReference>
<sequence length="175" mass="19855">MGRGEPLADDGELVGQVARGDGRAFRALYERYADRVFRYALTLLRNRHLAEEVVQETMVAVWNGADKFEGRSQVSTWIFGIARHHAHRIGRGEVKGERVPDEEGESPDPSSTVEREVRVQRAVAGLPPDQREVVFLAFYEGLRYEEIARVQGVPEGTVKSRMFHAKKRLAEELRP</sequence>
<dbReference type="InterPro" id="IPR013325">
    <property type="entry name" value="RNA_pol_sigma_r2"/>
</dbReference>
<dbReference type="PANTHER" id="PTHR43133:SF32">
    <property type="entry name" value="BLR3042 PROTEIN"/>
    <property type="match status" value="1"/>
</dbReference>
<comment type="similarity">
    <text evidence="1 6">Belongs to the sigma-70 factor family. ECF subfamily.</text>
</comment>
<evidence type="ECO:0000256" key="7">
    <source>
        <dbReference type="SAM" id="MobiDB-lite"/>
    </source>
</evidence>
<dbReference type="CDD" id="cd06171">
    <property type="entry name" value="Sigma70_r4"/>
    <property type="match status" value="1"/>
</dbReference>
<organism evidence="10 11">
    <name type="scientific">Candidatus Bipolaricaulis anaerobius</name>
    <dbReference type="NCBI Taxonomy" id="2026885"/>
    <lineage>
        <taxon>Bacteria</taxon>
        <taxon>Candidatus Bipolaricaulota</taxon>
        <taxon>Candidatus Bipolaricaulia</taxon>
        <taxon>Candidatus Bipolaricaulales</taxon>
        <taxon>Candidatus Bipolaricaulaceae</taxon>
        <taxon>Candidatus Bipolaricaulis</taxon>
    </lineage>
</organism>
<keyword evidence="11" id="KW-1185">Reference proteome</keyword>
<name>A0A2X3MMM2_9BACT</name>
<dbReference type="OrthoDB" id="9780326at2"/>
<gene>
    <name evidence="10" type="ORF">BARAN1_1182</name>
</gene>
<dbReference type="InterPro" id="IPR039425">
    <property type="entry name" value="RNA_pol_sigma-70-like"/>
</dbReference>
<keyword evidence="2 6" id="KW-0805">Transcription regulation</keyword>
<evidence type="ECO:0000313" key="10">
    <source>
        <dbReference type="EMBL" id="SQD93204.1"/>
    </source>
</evidence>
<dbReference type="InterPro" id="IPR014284">
    <property type="entry name" value="RNA_pol_sigma-70_dom"/>
</dbReference>
<feature type="compositionally biased region" description="Basic and acidic residues" evidence="7">
    <location>
        <begin position="91"/>
        <end position="101"/>
    </location>
</feature>
<dbReference type="NCBIfam" id="TIGR02937">
    <property type="entry name" value="sigma70-ECF"/>
    <property type="match status" value="1"/>
</dbReference>
<dbReference type="KEGG" id="bana:BARAN1_1182"/>
<evidence type="ECO:0000313" key="11">
    <source>
        <dbReference type="Proteomes" id="UP000249818"/>
    </source>
</evidence>
<dbReference type="Gene3D" id="1.10.1740.10">
    <property type="match status" value="1"/>
</dbReference>
<keyword evidence="3 6" id="KW-0731">Sigma factor</keyword>
<evidence type="ECO:0000256" key="4">
    <source>
        <dbReference type="ARBA" id="ARBA00023125"/>
    </source>
</evidence>
<feature type="region of interest" description="Disordered" evidence="7">
    <location>
        <begin position="91"/>
        <end position="114"/>
    </location>
</feature>
<protein>
    <recommendedName>
        <fullName evidence="6">RNA polymerase sigma factor</fullName>
    </recommendedName>
</protein>
<dbReference type="GO" id="GO:0006352">
    <property type="term" value="P:DNA-templated transcription initiation"/>
    <property type="evidence" value="ECO:0007669"/>
    <property type="project" value="InterPro"/>
</dbReference>
<reference evidence="11" key="1">
    <citation type="submission" date="2018-05" db="EMBL/GenBank/DDBJ databases">
        <authorList>
            <person name="Hao L."/>
        </authorList>
    </citation>
    <scope>NUCLEOTIDE SEQUENCE [LARGE SCALE GENOMIC DNA]</scope>
</reference>
<evidence type="ECO:0000256" key="3">
    <source>
        <dbReference type="ARBA" id="ARBA00023082"/>
    </source>
</evidence>
<proteinExistence type="inferred from homology"/>
<evidence type="ECO:0000259" key="8">
    <source>
        <dbReference type="Pfam" id="PF04542"/>
    </source>
</evidence>
<dbReference type="GO" id="GO:0003677">
    <property type="term" value="F:DNA binding"/>
    <property type="evidence" value="ECO:0007669"/>
    <property type="project" value="UniProtKB-KW"/>
</dbReference>
<keyword evidence="4 6" id="KW-0238">DNA-binding</keyword>